<proteinExistence type="predicted"/>
<dbReference type="AlphaFoldDB" id="A0A1M5RAH3"/>
<feature type="region of interest" description="Disordered" evidence="1">
    <location>
        <begin position="223"/>
        <end position="246"/>
    </location>
</feature>
<accession>A0A1M5RAH3</accession>
<sequence>MTNMTAADRHRTLRHLGALAGLSVALGACNYTGGELVTASVPDDYRLRHPIAVQEADRSIVVFVGHARGGLSAPQRADVLGLAQTWVREGTGTIVADVPLDTPNARAAASAYAEIRSLLAAGGVPPRAITMRNYHPADPRTLATIRLSYPRIAAVAGPCGLWPDDLGPTLLNNGYSQNKDYYNFGCASQRDLAAMIDNPADLEQPRSETAAYTVRRTTAFEKYRKGETTTTNYPESDKAKLSDTGK</sequence>
<dbReference type="Proteomes" id="UP000190675">
    <property type="component" value="Chromosome I"/>
</dbReference>
<dbReference type="OrthoDB" id="9802674at2"/>
<dbReference type="InterPro" id="IPR013361">
    <property type="entry name" value="Pilus_CpaD"/>
</dbReference>
<dbReference type="Pfam" id="PF09476">
    <property type="entry name" value="Pilus_CpaD"/>
    <property type="match status" value="1"/>
</dbReference>
<dbReference type="NCBIfam" id="TIGR02522">
    <property type="entry name" value="pilus_cpaD"/>
    <property type="match status" value="1"/>
</dbReference>
<reference evidence="2 3" key="1">
    <citation type="submission" date="2016-11" db="EMBL/GenBank/DDBJ databases">
        <authorList>
            <person name="Jaros S."/>
            <person name="Januszkiewicz K."/>
            <person name="Wedrychowicz H."/>
        </authorList>
    </citation>
    <scope>NUCLEOTIDE SEQUENCE [LARGE SCALE GENOMIC DNA]</scope>
    <source>
        <strain evidence="2 3">GAS242</strain>
    </source>
</reference>
<evidence type="ECO:0000256" key="1">
    <source>
        <dbReference type="SAM" id="MobiDB-lite"/>
    </source>
</evidence>
<dbReference type="RefSeq" id="WP_079574010.1">
    <property type="nucleotide sequence ID" value="NZ_LT670818.1"/>
</dbReference>
<dbReference type="InterPro" id="IPR019027">
    <property type="entry name" value="Pilus_biogenesis_CpaD-related"/>
</dbReference>
<dbReference type="EMBL" id="LT670818">
    <property type="protein sequence ID" value="SHH23342.1"/>
    <property type="molecule type" value="Genomic_DNA"/>
</dbReference>
<evidence type="ECO:0000313" key="3">
    <source>
        <dbReference type="Proteomes" id="UP000190675"/>
    </source>
</evidence>
<organism evidence="2 3">
    <name type="scientific">Bradyrhizobium erythrophlei</name>
    <dbReference type="NCBI Taxonomy" id="1437360"/>
    <lineage>
        <taxon>Bacteria</taxon>
        <taxon>Pseudomonadati</taxon>
        <taxon>Pseudomonadota</taxon>
        <taxon>Alphaproteobacteria</taxon>
        <taxon>Hyphomicrobiales</taxon>
        <taxon>Nitrobacteraceae</taxon>
        <taxon>Bradyrhizobium</taxon>
    </lineage>
</organism>
<evidence type="ECO:0000313" key="2">
    <source>
        <dbReference type="EMBL" id="SHH23342.1"/>
    </source>
</evidence>
<gene>
    <name evidence="2" type="ORF">SAMN05444169_6450</name>
</gene>
<protein>
    <submittedName>
        <fullName evidence="2">Pilus assembly protein CpaD</fullName>
    </submittedName>
</protein>
<feature type="compositionally biased region" description="Basic and acidic residues" evidence="1">
    <location>
        <begin position="235"/>
        <end position="246"/>
    </location>
</feature>
<name>A0A1M5RAH3_9BRAD</name>